<evidence type="ECO:0008006" key="9">
    <source>
        <dbReference type="Google" id="ProtNLM"/>
    </source>
</evidence>
<dbReference type="RefSeq" id="XP_033459829.1">
    <property type="nucleotide sequence ID" value="XM_033607641.1"/>
</dbReference>
<evidence type="ECO:0000256" key="6">
    <source>
        <dbReference type="SAM" id="MobiDB-lite"/>
    </source>
</evidence>
<feature type="compositionally biased region" description="Basic and acidic residues" evidence="6">
    <location>
        <begin position="10"/>
        <end position="21"/>
    </location>
</feature>
<protein>
    <recommendedName>
        <fullName evidence="9">Zn(2)-C6 fungal-type domain-containing protein</fullName>
    </recommendedName>
</protein>
<dbReference type="GO" id="GO:0000981">
    <property type="term" value="F:DNA-binding transcription factor activity, RNA polymerase II-specific"/>
    <property type="evidence" value="ECO:0007669"/>
    <property type="project" value="InterPro"/>
</dbReference>
<evidence type="ECO:0000256" key="5">
    <source>
        <dbReference type="ARBA" id="ARBA00023242"/>
    </source>
</evidence>
<comment type="subcellular location">
    <subcellularLocation>
        <location evidence="1">Nucleus</location>
    </subcellularLocation>
</comment>
<accession>A0A6J3M4F8</accession>
<dbReference type="GeneID" id="54365440"/>
<feature type="non-terminal residue" evidence="8">
    <location>
        <position position="334"/>
    </location>
</feature>
<name>A0A6J3M4F8_9PEZI</name>
<reference evidence="8" key="1">
    <citation type="submission" date="2020-01" db="EMBL/GenBank/DDBJ databases">
        <authorList>
            <consortium name="DOE Joint Genome Institute"/>
            <person name="Haridas S."/>
            <person name="Albert R."/>
            <person name="Binder M."/>
            <person name="Bloem J."/>
            <person name="Labutti K."/>
            <person name="Salamov A."/>
            <person name="Andreopoulos B."/>
            <person name="Baker S.E."/>
            <person name="Barry K."/>
            <person name="Bills G."/>
            <person name="Bluhm B.H."/>
            <person name="Cannon C."/>
            <person name="Castanera R."/>
            <person name="Culley D.E."/>
            <person name="Daum C."/>
            <person name="Ezra D."/>
            <person name="Gonzalez J.B."/>
            <person name="Henrissat B."/>
            <person name="Kuo A."/>
            <person name="Liang C."/>
            <person name="Lipzen A."/>
            <person name="Lutzoni F."/>
            <person name="Magnuson J."/>
            <person name="Mondo S."/>
            <person name="Nolan M."/>
            <person name="Ohm R."/>
            <person name="Pangilinan J."/>
            <person name="Park H.-J."/>
            <person name="Ramirez L."/>
            <person name="Alfaro M."/>
            <person name="Sun H."/>
            <person name="Tritt A."/>
            <person name="Yoshinaga Y."/>
            <person name="Zwiers L.-H."/>
            <person name="Turgeon B.G."/>
            <person name="Goodwin S.B."/>
            <person name="Spatafora J.W."/>
            <person name="Crous P.W."/>
            <person name="Grigoriev I.V."/>
        </authorList>
    </citation>
    <scope>NUCLEOTIDE SEQUENCE</scope>
    <source>
        <strain evidence="8">CBS 342.82</strain>
    </source>
</reference>
<dbReference type="OrthoDB" id="5426798at2759"/>
<dbReference type="InterPro" id="IPR050815">
    <property type="entry name" value="TF_fung"/>
</dbReference>
<dbReference type="InterPro" id="IPR001138">
    <property type="entry name" value="Zn2Cys6_DnaBD"/>
</dbReference>
<keyword evidence="3" id="KW-0805">Transcription regulation</keyword>
<feature type="compositionally biased region" description="Polar residues" evidence="6">
    <location>
        <begin position="158"/>
        <end position="170"/>
    </location>
</feature>
<dbReference type="SUPFAM" id="SSF57701">
    <property type="entry name" value="Zn2/Cys6 DNA-binding domain"/>
    <property type="match status" value="1"/>
</dbReference>
<evidence type="ECO:0000313" key="8">
    <source>
        <dbReference type="RefSeq" id="XP_033459829.1"/>
    </source>
</evidence>
<dbReference type="AlphaFoldDB" id="A0A6J3M4F8"/>
<evidence type="ECO:0000256" key="1">
    <source>
        <dbReference type="ARBA" id="ARBA00004123"/>
    </source>
</evidence>
<keyword evidence="2" id="KW-0479">Metal-binding</keyword>
<dbReference type="GO" id="GO:0005634">
    <property type="term" value="C:nucleus"/>
    <property type="evidence" value="ECO:0007669"/>
    <property type="project" value="UniProtKB-SubCell"/>
</dbReference>
<evidence type="ECO:0000256" key="4">
    <source>
        <dbReference type="ARBA" id="ARBA00023163"/>
    </source>
</evidence>
<dbReference type="CDD" id="cd00067">
    <property type="entry name" value="GAL4"/>
    <property type="match status" value="1"/>
</dbReference>
<dbReference type="Proteomes" id="UP000504637">
    <property type="component" value="Unplaced"/>
</dbReference>
<keyword evidence="4" id="KW-0804">Transcription</keyword>
<evidence type="ECO:0000256" key="2">
    <source>
        <dbReference type="ARBA" id="ARBA00022723"/>
    </source>
</evidence>
<reference evidence="8" key="2">
    <citation type="submission" date="2020-04" db="EMBL/GenBank/DDBJ databases">
        <authorList>
            <consortium name="NCBI Genome Project"/>
        </authorList>
    </citation>
    <scope>NUCLEOTIDE SEQUENCE</scope>
    <source>
        <strain evidence="8">CBS 342.82</strain>
    </source>
</reference>
<evidence type="ECO:0000256" key="3">
    <source>
        <dbReference type="ARBA" id="ARBA00023015"/>
    </source>
</evidence>
<reference evidence="8" key="3">
    <citation type="submission" date="2025-08" db="UniProtKB">
        <authorList>
            <consortium name="RefSeq"/>
        </authorList>
    </citation>
    <scope>IDENTIFICATION</scope>
    <source>
        <strain evidence="8">CBS 342.82</strain>
    </source>
</reference>
<keyword evidence="7" id="KW-1185">Reference proteome</keyword>
<proteinExistence type="predicted"/>
<dbReference type="PANTHER" id="PTHR47338">
    <property type="entry name" value="ZN(II)2CYS6 TRANSCRIPTION FACTOR (EUROFUNG)-RELATED"/>
    <property type="match status" value="1"/>
</dbReference>
<evidence type="ECO:0000313" key="7">
    <source>
        <dbReference type="Proteomes" id="UP000504637"/>
    </source>
</evidence>
<dbReference type="InterPro" id="IPR036864">
    <property type="entry name" value="Zn2-C6_fun-type_DNA-bd_sf"/>
</dbReference>
<sequence>MYFGDTLAEPMRDLPLHERQASGHYASYAAPTRAQADLPSPYEPRPSESSRPNHVNVFAPRGPQGPAQSPMSGHTDPRPTHHVLPRLHDIVDQIHIRGSSVAAFPASPPHGQASYGNPSWQSIPPTTQGPVASSLQSRPGHKVDLPILETPVGRQGHVPTTHSPYSTYPDSTRDSNGYRREEVVQGHQSNGVNGHPPHIPYLSNGPDHGQHYRSASTTDHSVGRYGGPTNVETSNKTFLRAEEVPGQGKFYVYEGGHRIPAQVDGEAVNPNWGLTKAMRPRKRLAQACLDCREKKIKCEPGQSNTCVQCEKAKRPEVATSKSGLLDLLDLIQMR</sequence>
<dbReference type="GO" id="GO:0008270">
    <property type="term" value="F:zinc ion binding"/>
    <property type="evidence" value="ECO:0007669"/>
    <property type="project" value="InterPro"/>
</dbReference>
<organism evidence="8">
    <name type="scientific">Dissoconium aciculare CBS 342.82</name>
    <dbReference type="NCBI Taxonomy" id="1314786"/>
    <lineage>
        <taxon>Eukaryota</taxon>
        <taxon>Fungi</taxon>
        <taxon>Dikarya</taxon>
        <taxon>Ascomycota</taxon>
        <taxon>Pezizomycotina</taxon>
        <taxon>Dothideomycetes</taxon>
        <taxon>Dothideomycetidae</taxon>
        <taxon>Mycosphaerellales</taxon>
        <taxon>Dissoconiaceae</taxon>
        <taxon>Dissoconium</taxon>
    </lineage>
</organism>
<feature type="region of interest" description="Disordered" evidence="6">
    <location>
        <begin position="1"/>
        <end position="82"/>
    </location>
</feature>
<keyword evidence="5" id="KW-0539">Nucleus</keyword>
<feature type="region of interest" description="Disordered" evidence="6">
    <location>
        <begin position="152"/>
        <end position="176"/>
    </location>
</feature>
<gene>
    <name evidence="8" type="ORF">K489DRAFT_409911</name>
</gene>
<feature type="region of interest" description="Disordered" evidence="6">
    <location>
        <begin position="211"/>
        <end position="231"/>
    </location>
</feature>
<dbReference type="PANTHER" id="PTHR47338:SF11">
    <property type="entry name" value="ZN(II)2CYS6 TRANSCRIPTION FACTOR (EUROFUNG)"/>
    <property type="match status" value="1"/>
</dbReference>